<evidence type="ECO:0000313" key="1">
    <source>
        <dbReference type="Proteomes" id="UP000694866"/>
    </source>
</evidence>
<dbReference type="GeneID" id="105269795"/>
<protein>
    <submittedName>
        <fullName evidence="2">Uncharacterized protein</fullName>
    </submittedName>
</protein>
<dbReference type="AlphaFoldDB" id="A0A9R1TG90"/>
<dbReference type="Proteomes" id="UP000694866">
    <property type="component" value="Unplaced"/>
</dbReference>
<evidence type="ECO:0000313" key="2">
    <source>
        <dbReference type="RefSeq" id="XP_011308625.1"/>
    </source>
</evidence>
<organism evidence="1 2">
    <name type="scientific">Fopius arisanus</name>
    <dbReference type="NCBI Taxonomy" id="64838"/>
    <lineage>
        <taxon>Eukaryota</taxon>
        <taxon>Metazoa</taxon>
        <taxon>Ecdysozoa</taxon>
        <taxon>Arthropoda</taxon>
        <taxon>Hexapoda</taxon>
        <taxon>Insecta</taxon>
        <taxon>Pterygota</taxon>
        <taxon>Neoptera</taxon>
        <taxon>Endopterygota</taxon>
        <taxon>Hymenoptera</taxon>
        <taxon>Apocrita</taxon>
        <taxon>Ichneumonoidea</taxon>
        <taxon>Braconidae</taxon>
        <taxon>Opiinae</taxon>
        <taxon>Fopius</taxon>
    </lineage>
</organism>
<keyword evidence="1" id="KW-1185">Reference proteome</keyword>
<dbReference type="RefSeq" id="XP_011308625.1">
    <property type="nucleotide sequence ID" value="XM_011310323.1"/>
</dbReference>
<reference evidence="2" key="1">
    <citation type="submission" date="2025-08" db="UniProtKB">
        <authorList>
            <consortium name="RefSeq"/>
        </authorList>
    </citation>
    <scope>IDENTIFICATION</scope>
    <source>
        <strain evidence="2">USDA-PBARC FA_bdor</strain>
        <tissue evidence="2">Whole organism</tissue>
    </source>
</reference>
<gene>
    <name evidence="2" type="primary">LOC105269795</name>
</gene>
<accession>A0A9R1TG90</accession>
<name>A0A9R1TG90_9HYME</name>
<proteinExistence type="predicted"/>
<sequence length="127" mass="14785">MEVSRPVELPLPQRKYANTILGKKMQGLRLERNIQVVDYHEANSRSLQEISSAITEKNKLVECQLNKRLNVTNGNQISEQIGCNNCEEKIHKYEQNKKKRRNNFFFVAPIAGRFEKAPENHMALILY</sequence>
<dbReference type="KEGG" id="fas:105269795"/>